<sequence length="269" mass="28829">LMEANSYDQLAATQMASAVTVLGTTISHTAATNAMAASSASLAEASAAIDRIITGDDYHALADAALDSANAEIDKVVADTAAGDELYDAENVEDIDPGNEGDFWLDAGGTLDAKAFITAGQAQINAVNKGEDVTLRQLEYADRAMGIHDRFRAMGQFHLERASARTQAALAYVQEAMGRIRQVEQIVTEAQTEVATGNGYARVGEAYESDISNLIREAEGFIASGMQYGELADKYRDLGVLRRNEFWMILTDRSQHGTEKTTSSGTQMA</sequence>
<name>A0A0F8Y6U1_9ZZZZ</name>
<evidence type="ECO:0000313" key="1">
    <source>
        <dbReference type="EMBL" id="KKK77182.1"/>
    </source>
</evidence>
<gene>
    <name evidence="1" type="ORF">LCGC14_2856190</name>
</gene>
<comment type="caution">
    <text evidence="1">The sequence shown here is derived from an EMBL/GenBank/DDBJ whole genome shotgun (WGS) entry which is preliminary data.</text>
</comment>
<protein>
    <submittedName>
        <fullName evidence="1">Uncharacterized protein</fullName>
    </submittedName>
</protein>
<dbReference type="AlphaFoldDB" id="A0A0F8Y6U1"/>
<accession>A0A0F8Y6U1</accession>
<organism evidence="1">
    <name type="scientific">marine sediment metagenome</name>
    <dbReference type="NCBI Taxonomy" id="412755"/>
    <lineage>
        <taxon>unclassified sequences</taxon>
        <taxon>metagenomes</taxon>
        <taxon>ecological metagenomes</taxon>
    </lineage>
</organism>
<proteinExistence type="predicted"/>
<reference evidence="1" key="1">
    <citation type="journal article" date="2015" name="Nature">
        <title>Complex archaea that bridge the gap between prokaryotes and eukaryotes.</title>
        <authorList>
            <person name="Spang A."/>
            <person name="Saw J.H."/>
            <person name="Jorgensen S.L."/>
            <person name="Zaremba-Niedzwiedzka K."/>
            <person name="Martijn J."/>
            <person name="Lind A.E."/>
            <person name="van Eijk R."/>
            <person name="Schleper C."/>
            <person name="Guy L."/>
            <person name="Ettema T.J."/>
        </authorList>
    </citation>
    <scope>NUCLEOTIDE SEQUENCE</scope>
</reference>
<dbReference type="EMBL" id="LAZR01055079">
    <property type="protein sequence ID" value="KKK77182.1"/>
    <property type="molecule type" value="Genomic_DNA"/>
</dbReference>
<feature type="non-terminal residue" evidence="1">
    <location>
        <position position="1"/>
    </location>
</feature>